<reference evidence="1 2" key="1">
    <citation type="submission" date="2017-06" db="EMBL/GenBank/DDBJ databases">
        <title>Whole Genome Sequences of Colwellia marinimaniae MTCD1.</title>
        <authorList>
            <person name="Kusumoto H."/>
            <person name="Inoue M."/>
            <person name="Tanikawa K."/>
            <person name="Maeji H."/>
            <person name="Cameron J.H."/>
            <person name="Bartlett D.H."/>
        </authorList>
    </citation>
    <scope>NUCLEOTIDE SEQUENCE [LARGE SCALE GENOMIC DNA]</scope>
    <source>
        <strain evidence="1 2">MTCD1</strain>
    </source>
</reference>
<accession>A0ABQ0MYT9</accession>
<dbReference type="Proteomes" id="UP000197068">
    <property type="component" value="Unassembled WGS sequence"/>
</dbReference>
<evidence type="ECO:0000313" key="2">
    <source>
        <dbReference type="Proteomes" id="UP000197068"/>
    </source>
</evidence>
<keyword evidence="2" id="KW-1185">Reference proteome</keyword>
<comment type="caution">
    <text evidence="1">The sequence shown here is derived from an EMBL/GenBank/DDBJ whole genome shotgun (WGS) entry which is preliminary data.</text>
</comment>
<evidence type="ECO:0000313" key="1">
    <source>
        <dbReference type="EMBL" id="GAW97536.1"/>
    </source>
</evidence>
<protein>
    <recommendedName>
        <fullName evidence="3">HNH endonuclease</fullName>
    </recommendedName>
</protein>
<gene>
    <name evidence="1" type="ORF">MTCD1_03163</name>
</gene>
<dbReference type="EMBL" id="BDQM01000036">
    <property type="protein sequence ID" value="GAW97536.1"/>
    <property type="molecule type" value="Genomic_DNA"/>
</dbReference>
<sequence>MPFGGYIKENGISLCPEHHKMAESYHHSNGEEYPQGFHPNELYRKIGSSFEIAQKASKRLERYS</sequence>
<name>A0ABQ0MYT9_9GAMM</name>
<evidence type="ECO:0008006" key="3">
    <source>
        <dbReference type="Google" id="ProtNLM"/>
    </source>
</evidence>
<proteinExistence type="predicted"/>
<organism evidence="1 2">
    <name type="scientific">Colwellia marinimaniae</name>
    <dbReference type="NCBI Taxonomy" id="1513592"/>
    <lineage>
        <taxon>Bacteria</taxon>
        <taxon>Pseudomonadati</taxon>
        <taxon>Pseudomonadota</taxon>
        <taxon>Gammaproteobacteria</taxon>
        <taxon>Alteromonadales</taxon>
        <taxon>Colwelliaceae</taxon>
        <taxon>Colwellia</taxon>
    </lineage>
</organism>